<sequence length="113" mass="13387">MGEDVYSFRSGPQSSACLGEIVWNYIEQDVDTMSRGTLTLDRSSVYHAYFLLRLTRKLRAQISQCKYSLELERKKNIREIFVFSMLKVSLTQNKYCRLDGRIIMDEWMDEQIE</sequence>
<dbReference type="Proteomes" id="UP001558613">
    <property type="component" value="Unassembled WGS sequence"/>
</dbReference>
<gene>
    <name evidence="1" type="ORF">QQF64_003338</name>
</gene>
<name>A0ABR3ML18_9TELE</name>
<comment type="caution">
    <text evidence="1">The sequence shown here is derived from an EMBL/GenBank/DDBJ whole genome shotgun (WGS) entry which is preliminary data.</text>
</comment>
<evidence type="ECO:0000313" key="2">
    <source>
        <dbReference type="Proteomes" id="UP001558613"/>
    </source>
</evidence>
<organism evidence="1 2">
    <name type="scientific">Cirrhinus molitorella</name>
    <name type="common">mud carp</name>
    <dbReference type="NCBI Taxonomy" id="172907"/>
    <lineage>
        <taxon>Eukaryota</taxon>
        <taxon>Metazoa</taxon>
        <taxon>Chordata</taxon>
        <taxon>Craniata</taxon>
        <taxon>Vertebrata</taxon>
        <taxon>Euteleostomi</taxon>
        <taxon>Actinopterygii</taxon>
        <taxon>Neopterygii</taxon>
        <taxon>Teleostei</taxon>
        <taxon>Ostariophysi</taxon>
        <taxon>Cypriniformes</taxon>
        <taxon>Cyprinidae</taxon>
        <taxon>Labeoninae</taxon>
        <taxon>Labeonini</taxon>
        <taxon>Cirrhinus</taxon>
    </lineage>
</organism>
<reference evidence="1 2" key="1">
    <citation type="submission" date="2023-09" db="EMBL/GenBank/DDBJ databases">
        <authorList>
            <person name="Wang M."/>
        </authorList>
    </citation>
    <scope>NUCLEOTIDE SEQUENCE [LARGE SCALE GENOMIC DNA]</scope>
    <source>
        <strain evidence="1">GT-2023</strain>
        <tissue evidence="1">Liver</tissue>
    </source>
</reference>
<dbReference type="EMBL" id="JAYMGO010000011">
    <property type="protein sequence ID" value="KAL1265311.1"/>
    <property type="molecule type" value="Genomic_DNA"/>
</dbReference>
<accession>A0ABR3ML18</accession>
<evidence type="ECO:0000313" key="1">
    <source>
        <dbReference type="EMBL" id="KAL1265311.1"/>
    </source>
</evidence>
<proteinExistence type="predicted"/>
<protein>
    <submittedName>
        <fullName evidence="1">Uncharacterized protein</fullName>
    </submittedName>
</protein>
<keyword evidence="2" id="KW-1185">Reference proteome</keyword>